<dbReference type="Gene3D" id="3.40.720.10">
    <property type="entry name" value="Alkaline Phosphatase, subunit A"/>
    <property type="match status" value="1"/>
</dbReference>
<feature type="transmembrane region" description="Helical" evidence="8">
    <location>
        <begin position="36"/>
        <end position="54"/>
    </location>
</feature>
<gene>
    <name evidence="10" type="ORF">GTP69_13930</name>
</gene>
<proteinExistence type="predicted"/>
<feature type="domain" description="Sulfatase N-terminal" evidence="9">
    <location>
        <begin position="279"/>
        <end position="569"/>
    </location>
</feature>
<feature type="transmembrane region" description="Helical" evidence="8">
    <location>
        <begin position="61"/>
        <end position="81"/>
    </location>
</feature>
<sequence length="624" mass="70684">MRFLLRPAPLFVLTSYLLLTLVPCVPLLLGRQVPDLGHVLLVELLAWLVVWSVVGRPAWFHWLLIPAFLALPTEIYLFIYYGQGVSTHHLGIIAETSPKEAMEFLGRKVWLMAAVLVGVIAWWIAVQVAARRSPALNWHGASRKTALAILIALAALGLYGREFGVHAAPVAHSSASASASASASESSASEEDASEEASDPERAAITGEHRLDWKLGPLPWRMRSPLTFSDFASSWPFGLTARGIDFWKEREYLADLGQRSRDFSFHAHQPAKNDTPEIVIMVIGESSRYDRWGINGYARDTTPLLSKEANLVTLPDVITAVSATRLSVPVIISRKPATQSLKDGFSEKSFLTAYKEAGFKTFWLSNQISFGQFDTPVSVFAKEADVIQFMNLGGFTNNSNFDQILLEPLQHAIADPAPKKLIVLHTLGNHWNYSQRYPKDFDKWQPSLFGIDKPVYTDLKIKPQLNNSYDNSILYTDWFLSQVIHQLKDTQQLTSMVYVADHGQTLYDGTCKLAFHGHNTQYEFHVPAIVWYSDEYKERYPEKVSQLLKHRKARLATENIFHTLLDLGDIEYGDEKLEWSFLNQQFKQHKRYVDSYGWTNYDNANFKGDCREVIDKSKPIKQDK</sequence>
<keyword evidence="3" id="KW-0808">Transferase</keyword>
<evidence type="ECO:0000256" key="3">
    <source>
        <dbReference type="ARBA" id="ARBA00022679"/>
    </source>
</evidence>
<dbReference type="PANTHER" id="PTHR30443">
    <property type="entry name" value="INNER MEMBRANE PROTEIN"/>
    <property type="match status" value="1"/>
</dbReference>
<feature type="compositionally biased region" description="Acidic residues" evidence="7">
    <location>
        <begin position="188"/>
        <end position="198"/>
    </location>
</feature>
<dbReference type="InterPro" id="IPR058130">
    <property type="entry name" value="PEA_transf_C"/>
</dbReference>
<dbReference type="SUPFAM" id="SSF53649">
    <property type="entry name" value="Alkaline phosphatase-like"/>
    <property type="match status" value="1"/>
</dbReference>
<evidence type="ECO:0000259" key="9">
    <source>
        <dbReference type="Pfam" id="PF00884"/>
    </source>
</evidence>
<reference evidence="10 11" key="1">
    <citation type="submission" date="2019-12" db="EMBL/GenBank/DDBJ databases">
        <title>Novel species isolated from a subtropical stream in China.</title>
        <authorList>
            <person name="Lu H."/>
        </authorList>
    </citation>
    <scope>NUCLEOTIDE SEQUENCE [LARGE SCALE GENOMIC DNA]</scope>
    <source>
        <strain evidence="10 11">CY42W</strain>
    </source>
</reference>
<dbReference type="EMBL" id="WWCT01000010">
    <property type="protein sequence ID" value="MYN27513.1"/>
    <property type="molecule type" value="Genomic_DNA"/>
</dbReference>
<keyword evidence="11" id="KW-1185">Reference proteome</keyword>
<dbReference type="RefSeq" id="WP_161055439.1">
    <property type="nucleotide sequence ID" value="NZ_WWCT01000010.1"/>
</dbReference>
<organism evidence="10 11">
    <name type="scientific">Duganella levis</name>
    <dbReference type="NCBI Taxonomy" id="2692169"/>
    <lineage>
        <taxon>Bacteria</taxon>
        <taxon>Pseudomonadati</taxon>
        <taxon>Pseudomonadota</taxon>
        <taxon>Betaproteobacteria</taxon>
        <taxon>Burkholderiales</taxon>
        <taxon>Oxalobacteraceae</taxon>
        <taxon>Telluria group</taxon>
        <taxon>Duganella</taxon>
    </lineage>
</organism>
<dbReference type="InterPro" id="IPR040423">
    <property type="entry name" value="PEA_transferase"/>
</dbReference>
<keyword evidence="6 8" id="KW-0472">Membrane</keyword>
<accession>A0ABW9W0P7</accession>
<comment type="caution">
    <text evidence="10">The sequence shown here is derived from an EMBL/GenBank/DDBJ whole genome shotgun (WGS) entry which is preliminary data.</text>
</comment>
<feature type="region of interest" description="Disordered" evidence="7">
    <location>
        <begin position="181"/>
        <end position="203"/>
    </location>
</feature>
<evidence type="ECO:0000256" key="8">
    <source>
        <dbReference type="SAM" id="Phobius"/>
    </source>
</evidence>
<dbReference type="Pfam" id="PF00884">
    <property type="entry name" value="Sulfatase"/>
    <property type="match status" value="1"/>
</dbReference>
<evidence type="ECO:0000256" key="2">
    <source>
        <dbReference type="ARBA" id="ARBA00022475"/>
    </source>
</evidence>
<evidence type="ECO:0000256" key="4">
    <source>
        <dbReference type="ARBA" id="ARBA00022692"/>
    </source>
</evidence>
<keyword evidence="5 8" id="KW-1133">Transmembrane helix</keyword>
<evidence type="ECO:0000313" key="11">
    <source>
        <dbReference type="Proteomes" id="UP000642144"/>
    </source>
</evidence>
<keyword evidence="4 8" id="KW-0812">Transmembrane</keyword>
<dbReference type="PANTHER" id="PTHR30443:SF0">
    <property type="entry name" value="PHOSPHOETHANOLAMINE TRANSFERASE EPTA"/>
    <property type="match status" value="1"/>
</dbReference>
<name>A0ABW9W0P7_9BURK</name>
<evidence type="ECO:0000256" key="6">
    <source>
        <dbReference type="ARBA" id="ARBA00023136"/>
    </source>
</evidence>
<dbReference type="InterPro" id="IPR017850">
    <property type="entry name" value="Alkaline_phosphatase_core_sf"/>
</dbReference>
<evidence type="ECO:0000313" key="10">
    <source>
        <dbReference type="EMBL" id="MYN27513.1"/>
    </source>
</evidence>
<evidence type="ECO:0000256" key="1">
    <source>
        <dbReference type="ARBA" id="ARBA00004651"/>
    </source>
</evidence>
<evidence type="ECO:0000256" key="7">
    <source>
        <dbReference type="SAM" id="MobiDB-lite"/>
    </source>
</evidence>
<dbReference type="InterPro" id="IPR000917">
    <property type="entry name" value="Sulfatase_N"/>
</dbReference>
<feature type="transmembrane region" description="Helical" evidence="8">
    <location>
        <begin position="109"/>
        <end position="129"/>
    </location>
</feature>
<protein>
    <submittedName>
        <fullName evidence="10">Sulfatase-like hydrolase/transferase</fullName>
    </submittedName>
</protein>
<dbReference type="CDD" id="cd16017">
    <property type="entry name" value="LptA"/>
    <property type="match status" value="1"/>
</dbReference>
<evidence type="ECO:0000256" key="5">
    <source>
        <dbReference type="ARBA" id="ARBA00022989"/>
    </source>
</evidence>
<dbReference type="Proteomes" id="UP000642144">
    <property type="component" value="Unassembled WGS sequence"/>
</dbReference>
<comment type="subcellular location">
    <subcellularLocation>
        <location evidence="1">Cell membrane</location>
        <topology evidence="1">Multi-pass membrane protein</topology>
    </subcellularLocation>
</comment>
<keyword evidence="2" id="KW-1003">Cell membrane</keyword>